<comment type="caution">
    <text evidence="5">The sequence shown here is derived from an EMBL/GenBank/DDBJ whole genome shotgun (WGS) entry which is preliminary data.</text>
</comment>
<dbReference type="SMART" id="SM00345">
    <property type="entry name" value="HTH_GNTR"/>
    <property type="match status" value="1"/>
</dbReference>
<dbReference type="Pfam" id="PF07729">
    <property type="entry name" value="FCD"/>
    <property type="match status" value="1"/>
</dbReference>
<dbReference type="InterPro" id="IPR000524">
    <property type="entry name" value="Tscrpt_reg_HTH_GntR"/>
</dbReference>
<dbReference type="PRINTS" id="PR00035">
    <property type="entry name" value="HTHGNTR"/>
</dbReference>
<gene>
    <name evidence="5" type="ORF">C7476_1081</name>
</gene>
<dbReference type="Proteomes" id="UP000253324">
    <property type="component" value="Unassembled WGS sequence"/>
</dbReference>
<evidence type="ECO:0000256" key="3">
    <source>
        <dbReference type="ARBA" id="ARBA00023163"/>
    </source>
</evidence>
<keyword evidence="2" id="KW-0238">DNA-binding</keyword>
<protein>
    <submittedName>
        <fullName evidence="5">GntR family transcriptional regulator</fullName>
    </submittedName>
</protein>
<dbReference type="PANTHER" id="PTHR43537:SF5">
    <property type="entry name" value="UXU OPERON TRANSCRIPTIONAL REGULATOR"/>
    <property type="match status" value="1"/>
</dbReference>
<dbReference type="CDD" id="cd07377">
    <property type="entry name" value="WHTH_GntR"/>
    <property type="match status" value="1"/>
</dbReference>
<dbReference type="PROSITE" id="PS50949">
    <property type="entry name" value="HTH_GNTR"/>
    <property type="match status" value="1"/>
</dbReference>
<dbReference type="Gene3D" id="1.10.10.10">
    <property type="entry name" value="Winged helix-like DNA-binding domain superfamily/Winged helix DNA-binding domain"/>
    <property type="match status" value="1"/>
</dbReference>
<evidence type="ECO:0000259" key="4">
    <source>
        <dbReference type="PROSITE" id="PS50949"/>
    </source>
</evidence>
<sequence length="270" mass="30511">MLKKYLDAALKMTSTEPISQLVRTITRMATNQSQENSNYALERLRGLLASDQLDSDGKLPTERALALMFRVSRRSIRRALEVLAAEGQIWRRQGSGTYAGREQDDWANHVETIVAGTNFMEIMEVRLRIEPQLAQLAAMRAKKDEITRMRELALKIRESDDSDSRELWDGALHRQIAQSAGNQFFLTIFDVINKVRQDEAWRLIREKARSANDTLSVSHAQHATLIDAIAAHDPAKAGEAMRQHLLMLQERLIRQTSMDTAGKGVLSDAS</sequence>
<dbReference type="Pfam" id="PF00392">
    <property type="entry name" value="GntR"/>
    <property type="match status" value="1"/>
</dbReference>
<evidence type="ECO:0000256" key="1">
    <source>
        <dbReference type="ARBA" id="ARBA00023015"/>
    </source>
</evidence>
<keyword evidence="6" id="KW-1185">Reference proteome</keyword>
<evidence type="ECO:0000313" key="6">
    <source>
        <dbReference type="Proteomes" id="UP000253324"/>
    </source>
</evidence>
<keyword evidence="1" id="KW-0805">Transcription regulation</keyword>
<dbReference type="GO" id="GO:0003677">
    <property type="term" value="F:DNA binding"/>
    <property type="evidence" value="ECO:0007669"/>
    <property type="project" value="UniProtKB-KW"/>
</dbReference>
<dbReference type="InterPro" id="IPR008920">
    <property type="entry name" value="TF_FadR/GntR_C"/>
</dbReference>
<dbReference type="GO" id="GO:0003700">
    <property type="term" value="F:DNA-binding transcription factor activity"/>
    <property type="evidence" value="ECO:0007669"/>
    <property type="project" value="InterPro"/>
</dbReference>
<reference evidence="5 6" key="1">
    <citation type="submission" date="2018-07" db="EMBL/GenBank/DDBJ databases">
        <title>Genomic Encyclopedia of Type Strains, Phase III (KMG-III): the genomes of soil and plant-associated and newly described type strains.</title>
        <authorList>
            <person name="Whitman W."/>
        </authorList>
    </citation>
    <scope>NUCLEOTIDE SEQUENCE [LARGE SCALE GENOMIC DNA]</scope>
    <source>
        <strain evidence="5 6">31-25a</strain>
    </source>
</reference>
<keyword evidence="3" id="KW-0804">Transcription</keyword>
<feature type="domain" description="HTH gntR-type" evidence="4">
    <location>
        <begin position="34"/>
        <end position="102"/>
    </location>
</feature>
<dbReference type="InterPro" id="IPR011711">
    <property type="entry name" value="GntR_C"/>
</dbReference>
<dbReference type="InterPro" id="IPR036388">
    <property type="entry name" value="WH-like_DNA-bd_sf"/>
</dbReference>
<name>A0A368YTB2_9HYPH</name>
<dbReference type="Gene3D" id="1.20.120.530">
    <property type="entry name" value="GntR ligand-binding domain-like"/>
    <property type="match status" value="1"/>
</dbReference>
<dbReference type="AlphaFoldDB" id="A0A368YTB2"/>
<dbReference type="PANTHER" id="PTHR43537">
    <property type="entry name" value="TRANSCRIPTIONAL REGULATOR, GNTR FAMILY"/>
    <property type="match status" value="1"/>
</dbReference>
<organism evidence="5 6">
    <name type="scientific">Phyllobacterium bourgognense</name>
    <dbReference type="NCBI Taxonomy" id="314236"/>
    <lineage>
        <taxon>Bacteria</taxon>
        <taxon>Pseudomonadati</taxon>
        <taxon>Pseudomonadota</taxon>
        <taxon>Alphaproteobacteria</taxon>
        <taxon>Hyphomicrobiales</taxon>
        <taxon>Phyllobacteriaceae</taxon>
        <taxon>Phyllobacterium</taxon>
    </lineage>
</organism>
<dbReference type="SUPFAM" id="SSF46785">
    <property type="entry name" value="Winged helix' DNA-binding domain"/>
    <property type="match status" value="1"/>
</dbReference>
<accession>A0A368YTB2</accession>
<dbReference type="InterPro" id="IPR036390">
    <property type="entry name" value="WH_DNA-bd_sf"/>
</dbReference>
<evidence type="ECO:0000313" key="5">
    <source>
        <dbReference type="EMBL" id="RCW82187.1"/>
    </source>
</evidence>
<dbReference type="SMART" id="SM00895">
    <property type="entry name" value="FCD"/>
    <property type="match status" value="1"/>
</dbReference>
<evidence type="ECO:0000256" key="2">
    <source>
        <dbReference type="ARBA" id="ARBA00023125"/>
    </source>
</evidence>
<dbReference type="SUPFAM" id="SSF48008">
    <property type="entry name" value="GntR ligand-binding domain-like"/>
    <property type="match status" value="1"/>
</dbReference>
<proteinExistence type="predicted"/>
<dbReference type="EMBL" id="QPJM01000008">
    <property type="protein sequence ID" value="RCW82187.1"/>
    <property type="molecule type" value="Genomic_DNA"/>
</dbReference>